<reference evidence="1" key="1">
    <citation type="submission" date="2018-05" db="EMBL/GenBank/DDBJ databases">
        <title>Draft genome of Mucuna pruriens seed.</title>
        <authorList>
            <person name="Nnadi N.E."/>
            <person name="Vos R."/>
            <person name="Hasami M.H."/>
            <person name="Devisetty U.K."/>
            <person name="Aguiy J.C."/>
        </authorList>
    </citation>
    <scope>NUCLEOTIDE SEQUENCE [LARGE SCALE GENOMIC DNA]</scope>
    <source>
        <strain evidence="1">JCA_2017</strain>
    </source>
</reference>
<dbReference type="AlphaFoldDB" id="A0A371HEG9"/>
<dbReference type="EMBL" id="QJKJ01002821">
    <property type="protein sequence ID" value="RDY01175.1"/>
    <property type="molecule type" value="Genomic_DNA"/>
</dbReference>
<dbReference type="Proteomes" id="UP000257109">
    <property type="component" value="Unassembled WGS sequence"/>
</dbReference>
<proteinExistence type="predicted"/>
<name>A0A371HEG9_MUCPR</name>
<gene>
    <name evidence="1" type="ORF">CR513_15538</name>
</gene>
<dbReference type="OrthoDB" id="2919534at2759"/>
<keyword evidence="2" id="KW-1185">Reference proteome</keyword>
<comment type="caution">
    <text evidence="1">The sequence shown here is derived from an EMBL/GenBank/DDBJ whole genome shotgun (WGS) entry which is preliminary data.</text>
</comment>
<sequence>MERNRETRVSQDPNLVHPTKVPFQQYQEVMPTTYVKVVMAMQVYAPRSRDPIISFLDEGYEDMLPLQDDPMVISIIVADYKVESVLVNQGSSANSTFQKLELLIPNLAKCSSTLFGFVGEHVEIRGIIELENTFGMGSNAKTIPITFTIVNAWASYNVILE</sequence>
<evidence type="ECO:0000313" key="1">
    <source>
        <dbReference type="EMBL" id="RDY01175.1"/>
    </source>
</evidence>
<protein>
    <submittedName>
        <fullName evidence="1">Uncharacterized protein</fullName>
    </submittedName>
</protein>
<dbReference type="PANTHER" id="PTHR33240:SF15">
    <property type="entry name" value="GAG-PRO-LIKE PROTEIN"/>
    <property type="match status" value="1"/>
</dbReference>
<accession>A0A371HEG9</accession>
<dbReference type="PANTHER" id="PTHR33240">
    <property type="entry name" value="OS08G0508500 PROTEIN"/>
    <property type="match status" value="1"/>
</dbReference>
<organism evidence="1 2">
    <name type="scientific">Mucuna pruriens</name>
    <name type="common">Velvet bean</name>
    <name type="synonym">Dolichos pruriens</name>
    <dbReference type="NCBI Taxonomy" id="157652"/>
    <lineage>
        <taxon>Eukaryota</taxon>
        <taxon>Viridiplantae</taxon>
        <taxon>Streptophyta</taxon>
        <taxon>Embryophyta</taxon>
        <taxon>Tracheophyta</taxon>
        <taxon>Spermatophyta</taxon>
        <taxon>Magnoliopsida</taxon>
        <taxon>eudicotyledons</taxon>
        <taxon>Gunneridae</taxon>
        <taxon>Pentapetalae</taxon>
        <taxon>rosids</taxon>
        <taxon>fabids</taxon>
        <taxon>Fabales</taxon>
        <taxon>Fabaceae</taxon>
        <taxon>Papilionoideae</taxon>
        <taxon>50 kb inversion clade</taxon>
        <taxon>NPAAA clade</taxon>
        <taxon>indigoferoid/millettioid clade</taxon>
        <taxon>Phaseoleae</taxon>
        <taxon>Mucuna</taxon>
    </lineage>
</organism>
<feature type="non-terminal residue" evidence="1">
    <location>
        <position position="1"/>
    </location>
</feature>
<evidence type="ECO:0000313" key="2">
    <source>
        <dbReference type="Proteomes" id="UP000257109"/>
    </source>
</evidence>